<dbReference type="HOGENOM" id="CLU_3423555_0_0_1"/>
<evidence type="ECO:0000313" key="1">
    <source>
        <dbReference type="EnsemblPlants" id="ONIVA02G37760.1"/>
    </source>
</evidence>
<name>A0A0E0GDZ1_ORYNI</name>
<accession>A0A0E0GDZ1</accession>
<reference evidence="1" key="2">
    <citation type="submission" date="2018-04" db="EMBL/GenBank/DDBJ databases">
        <title>OnivRS2 (Oryza nivara Reference Sequence Version 2).</title>
        <authorList>
            <person name="Zhang J."/>
            <person name="Kudrna D."/>
            <person name="Lee S."/>
            <person name="Talag J."/>
            <person name="Rajasekar S."/>
            <person name="Welchert J."/>
            <person name="Hsing Y.-I."/>
            <person name="Wing R.A."/>
        </authorList>
    </citation>
    <scope>NUCLEOTIDE SEQUENCE [LARGE SCALE GENOMIC DNA]</scope>
    <source>
        <strain evidence="1">SL10</strain>
    </source>
</reference>
<dbReference type="Gramene" id="ONIVA02G37760.1">
    <property type="protein sequence ID" value="ONIVA02G37760.1"/>
    <property type="gene ID" value="ONIVA02G37760"/>
</dbReference>
<protein>
    <submittedName>
        <fullName evidence="1">Uncharacterized protein</fullName>
    </submittedName>
</protein>
<dbReference type="Proteomes" id="UP000006591">
    <property type="component" value="Chromosome 2"/>
</dbReference>
<sequence>MLHEQMKGFCLLYLFVSRLQVRH</sequence>
<keyword evidence="2" id="KW-1185">Reference proteome</keyword>
<evidence type="ECO:0000313" key="2">
    <source>
        <dbReference type="Proteomes" id="UP000006591"/>
    </source>
</evidence>
<dbReference type="AlphaFoldDB" id="A0A0E0GDZ1"/>
<organism evidence="1">
    <name type="scientific">Oryza nivara</name>
    <name type="common">Indian wild rice</name>
    <name type="synonym">Oryza sativa f. spontanea</name>
    <dbReference type="NCBI Taxonomy" id="4536"/>
    <lineage>
        <taxon>Eukaryota</taxon>
        <taxon>Viridiplantae</taxon>
        <taxon>Streptophyta</taxon>
        <taxon>Embryophyta</taxon>
        <taxon>Tracheophyta</taxon>
        <taxon>Spermatophyta</taxon>
        <taxon>Magnoliopsida</taxon>
        <taxon>Liliopsida</taxon>
        <taxon>Poales</taxon>
        <taxon>Poaceae</taxon>
        <taxon>BOP clade</taxon>
        <taxon>Oryzoideae</taxon>
        <taxon>Oryzeae</taxon>
        <taxon>Oryzinae</taxon>
        <taxon>Oryza</taxon>
    </lineage>
</organism>
<reference evidence="1" key="1">
    <citation type="submission" date="2015-04" db="UniProtKB">
        <authorList>
            <consortium name="EnsemblPlants"/>
        </authorList>
    </citation>
    <scope>IDENTIFICATION</scope>
    <source>
        <strain evidence="1">SL10</strain>
    </source>
</reference>
<dbReference type="EnsemblPlants" id="ONIVA02G37760.1">
    <property type="protein sequence ID" value="ONIVA02G37760.1"/>
    <property type="gene ID" value="ONIVA02G37760"/>
</dbReference>
<proteinExistence type="predicted"/>